<reference evidence="2" key="1">
    <citation type="submission" date="2016-10" db="EMBL/GenBank/DDBJ databases">
        <title>Genome sequence of Streptomyces mangrovisoli MUSC 149.</title>
        <authorList>
            <person name="Lee L.-H."/>
            <person name="Ser H.-L."/>
        </authorList>
    </citation>
    <scope>NUCLEOTIDE SEQUENCE [LARGE SCALE GENOMIC DNA]</scope>
    <source>
        <strain evidence="2">MUSC 149</strain>
    </source>
</reference>
<dbReference type="Proteomes" id="UP000034196">
    <property type="component" value="Unassembled WGS sequence"/>
</dbReference>
<name>A0A1J4NN01_9ACTN</name>
<dbReference type="GO" id="GO:0005975">
    <property type="term" value="P:carbohydrate metabolic process"/>
    <property type="evidence" value="ECO:0007669"/>
    <property type="project" value="InterPro"/>
</dbReference>
<dbReference type="FunFam" id="2.60.40.1180:FF:000002">
    <property type="entry name" value="1,4-alpha-glucan branching enzyme GlgB"/>
    <property type="match status" value="1"/>
</dbReference>
<dbReference type="EMBL" id="LAVA02000169">
    <property type="protein sequence ID" value="OIJ62558.1"/>
    <property type="molecule type" value="Genomic_DNA"/>
</dbReference>
<dbReference type="Gene3D" id="2.60.40.1180">
    <property type="entry name" value="Golgi alpha-mannosidase II"/>
    <property type="match status" value="1"/>
</dbReference>
<dbReference type="SUPFAM" id="SSF51011">
    <property type="entry name" value="Glycosyl hydrolase domain"/>
    <property type="match status" value="1"/>
</dbReference>
<dbReference type="InterPro" id="IPR006048">
    <property type="entry name" value="A-amylase/branching_C"/>
</dbReference>
<keyword evidence="3" id="KW-1185">Reference proteome</keyword>
<dbReference type="AlphaFoldDB" id="A0A1J4NN01"/>
<dbReference type="InterPro" id="IPR013780">
    <property type="entry name" value="Glyco_hydro_b"/>
</dbReference>
<accession>A0A1J4NN01</accession>
<protein>
    <recommendedName>
        <fullName evidence="1">Alpha-amylase/branching enzyme C-terminal all beta domain-containing protein</fullName>
    </recommendedName>
</protein>
<feature type="domain" description="Alpha-amylase/branching enzyme C-terminal all beta" evidence="1">
    <location>
        <begin position="30"/>
        <end position="128"/>
    </location>
</feature>
<evidence type="ECO:0000313" key="3">
    <source>
        <dbReference type="Proteomes" id="UP000034196"/>
    </source>
</evidence>
<evidence type="ECO:0000259" key="1">
    <source>
        <dbReference type="Pfam" id="PF02806"/>
    </source>
</evidence>
<comment type="caution">
    <text evidence="2">The sequence shown here is derived from an EMBL/GenBank/DDBJ whole genome shotgun (WGS) entry which is preliminary data.</text>
</comment>
<dbReference type="GO" id="GO:0003824">
    <property type="term" value="F:catalytic activity"/>
    <property type="evidence" value="ECO:0007669"/>
    <property type="project" value="InterPro"/>
</dbReference>
<proteinExistence type="predicted"/>
<sequence>MRDLVRDLNAVYRNTPALWRLDTDPAGFRWVVGDAADDNVLAFLRYDAEGAPLLAVSNFSPVVRHDYLLGVPDDVPGWQEVLNTDAGRYGGSDVLNPAPLKPDPRPWHGCPSSITLTLPPLTTLWLRPT</sequence>
<dbReference type="Pfam" id="PF02806">
    <property type="entry name" value="Alpha-amylase_C"/>
    <property type="match status" value="1"/>
</dbReference>
<evidence type="ECO:0000313" key="2">
    <source>
        <dbReference type="EMBL" id="OIJ62558.1"/>
    </source>
</evidence>
<dbReference type="GO" id="GO:0043169">
    <property type="term" value="F:cation binding"/>
    <property type="evidence" value="ECO:0007669"/>
    <property type="project" value="InterPro"/>
</dbReference>
<organism evidence="2 3">
    <name type="scientific">Streptomyces mangrovisoli</name>
    <dbReference type="NCBI Taxonomy" id="1428628"/>
    <lineage>
        <taxon>Bacteria</taxon>
        <taxon>Bacillati</taxon>
        <taxon>Actinomycetota</taxon>
        <taxon>Actinomycetes</taxon>
        <taxon>Kitasatosporales</taxon>
        <taxon>Streptomycetaceae</taxon>
        <taxon>Streptomyces</taxon>
    </lineage>
</organism>
<dbReference type="STRING" id="1428628.WN71_038890"/>
<gene>
    <name evidence="2" type="ORF">WN71_038890</name>
</gene>